<dbReference type="PROSITE" id="PS51197">
    <property type="entry name" value="HTH_RRF2_2"/>
    <property type="match status" value="1"/>
</dbReference>
<dbReference type="InterPro" id="IPR000944">
    <property type="entry name" value="Tscrpt_reg_Rrf2"/>
</dbReference>
<evidence type="ECO:0000313" key="1">
    <source>
        <dbReference type="EMBL" id="RLP76203.1"/>
    </source>
</evidence>
<protein>
    <recommendedName>
        <fullName evidence="3">Rrf2 family transcriptional regulator</fullName>
    </recommendedName>
</protein>
<accession>A0A3L7A793</accession>
<organism evidence="1 2">
    <name type="scientific">Xanthobacter tagetidis</name>
    <dbReference type="NCBI Taxonomy" id="60216"/>
    <lineage>
        <taxon>Bacteria</taxon>
        <taxon>Pseudomonadati</taxon>
        <taxon>Pseudomonadota</taxon>
        <taxon>Alphaproteobacteria</taxon>
        <taxon>Hyphomicrobiales</taxon>
        <taxon>Xanthobacteraceae</taxon>
        <taxon>Xanthobacter</taxon>
    </lineage>
</organism>
<reference evidence="1 2" key="1">
    <citation type="submission" date="2018-10" db="EMBL/GenBank/DDBJ databases">
        <title>Xanthobacter tagetidis genome sequencing and assembly.</title>
        <authorList>
            <person name="Maclea K.S."/>
            <person name="Goen A.E."/>
            <person name="Fatima S.A."/>
        </authorList>
    </citation>
    <scope>NUCLEOTIDE SEQUENCE [LARGE SCALE GENOMIC DNA]</scope>
    <source>
        <strain evidence="1 2">ATCC 700314</strain>
    </source>
</reference>
<evidence type="ECO:0008006" key="3">
    <source>
        <dbReference type="Google" id="ProtNLM"/>
    </source>
</evidence>
<dbReference type="SUPFAM" id="SSF46785">
    <property type="entry name" value="Winged helix' DNA-binding domain"/>
    <property type="match status" value="1"/>
</dbReference>
<evidence type="ECO:0000313" key="2">
    <source>
        <dbReference type="Proteomes" id="UP000269692"/>
    </source>
</evidence>
<comment type="caution">
    <text evidence="1">The sequence shown here is derived from an EMBL/GenBank/DDBJ whole genome shotgun (WGS) entry which is preliminary data.</text>
</comment>
<dbReference type="AlphaFoldDB" id="A0A3L7A793"/>
<dbReference type="InterPro" id="IPR036390">
    <property type="entry name" value="WH_DNA-bd_sf"/>
</dbReference>
<dbReference type="EMBL" id="RCTF01000013">
    <property type="protein sequence ID" value="RLP76203.1"/>
    <property type="molecule type" value="Genomic_DNA"/>
</dbReference>
<dbReference type="Gene3D" id="1.10.10.10">
    <property type="entry name" value="Winged helix-like DNA-binding domain superfamily/Winged helix DNA-binding domain"/>
    <property type="match status" value="1"/>
</dbReference>
<dbReference type="InterPro" id="IPR036388">
    <property type="entry name" value="WH-like_DNA-bd_sf"/>
</dbReference>
<gene>
    <name evidence="1" type="ORF">D9R14_15410</name>
</gene>
<name>A0A3L7A793_9HYPH</name>
<proteinExistence type="predicted"/>
<dbReference type="Pfam" id="PF02082">
    <property type="entry name" value="Rrf2"/>
    <property type="match status" value="1"/>
</dbReference>
<keyword evidence="2" id="KW-1185">Reference proteome</keyword>
<dbReference type="Proteomes" id="UP000269692">
    <property type="component" value="Unassembled WGS sequence"/>
</dbReference>
<sequence>MEEVGMGALLATANGWDGAAVAAEGGPAHRAFGGSRARSAAWLVAELALRPGARVPLVEIGARYGIPRLELACIAAVLEDAGILRPAPGAGGVWALCANPRRLSLGDVMRLFPSPDAAAAEGPETAVARAVAQRIVEARRLCEAALGTITIQSLVATLEAEALPAAEPAPHVASG</sequence>